<proteinExistence type="predicted"/>
<dbReference type="PANTHER" id="PTHR30146">
    <property type="entry name" value="LACI-RELATED TRANSCRIPTIONAL REPRESSOR"/>
    <property type="match status" value="1"/>
</dbReference>
<comment type="caution">
    <text evidence="5">The sequence shown here is derived from an EMBL/GenBank/DDBJ whole genome shotgun (WGS) entry which is preliminary data.</text>
</comment>
<dbReference type="InterPro" id="IPR000843">
    <property type="entry name" value="HTH_LacI"/>
</dbReference>
<dbReference type="PRINTS" id="PR00036">
    <property type="entry name" value="HTHLACI"/>
</dbReference>
<dbReference type="InterPro" id="IPR010982">
    <property type="entry name" value="Lambda_DNA-bd_dom_sf"/>
</dbReference>
<dbReference type="SUPFAM" id="SSF53822">
    <property type="entry name" value="Periplasmic binding protein-like I"/>
    <property type="match status" value="1"/>
</dbReference>
<dbReference type="InterPro" id="IPR046335">
    <property type="entry name" value="LacI/GalR-like_sensor"/>
</dbReference>
<dbReference type="Pfam" id="PF13377">
    <property type="entry name" value="Peripla_BP_3"/>
    <property type="match status" value="1"/>
</dbReference>
<dbReference type="GO" id="GO:0000976">
    <property type="term" value="F:transcription cis-regulatory region binding"/>
    <property type="evidence" value="ECO:0007669"/>
    <property type="project" value="TreeGrafter"/>
</dbReference>
<keyword evidence="3" id="KW-0804">Transcription</keyword>
<dbReference type="InterPro" id="IPR028082">
    <property type="entry name" value="Peripla_BP_I"/>
</dbReference>
<dbReference type="Pfam" id="PF00356">
    <property type="entry name" value="LacI"/>
    <property type="match status" value="1"/>
</dbReference>
<gene>
    <name evidence="5" type="ORF">H7C19_21545</name>
</gene>
<dbReference type="PROSITE" id="PS00356">
    <property type="entry name" value="HTH_LACI_1"/>
    <property type="match status" value="1"/>
</dbReference>
<accession>A0A7X0RW82</accession>
<dbReference type="AlphaFoldDB" id="A0A7X0RW82"/>
<keyword evidence="6" id="KW-1185">Reference proteome</keyword>
<dbReference type="SUPFAM" id="SSF47413">
    <property type="entry name" value="lambda repressor-like DNA-binding domains"/>
    <property type="match status" value="1"/>
</dbReference>
<dbReference type="SMART" id="SM00354">
    <property type="entry name" value="HTH_LACI"/>
    <property type="match status" value="1"/>
</dbReference>
<keyword evidence="1" id="KW-0805">Transcription regulation</keyword>
<dbReference type="GO" id="GO:0003700">
    <property type="term" value="F:DNA-binding transcription factor activity"/>
    <property type="evidence" value="ECO:0007669"/>
    <property type="project" value="TreeGrafter"/>
</dbReference>
<evidence type="ECO:0000313" key="5">
    <source>
        <dbReference type="EMBL" id="MBB6673264.1"/>
    </source>
</evidence>
<organism evidence="5 6">
    <name type="scientific">Cohnella nanjingensis</name>
    <dbReference type="NCBI Taxonomy" id="1387779"/>
    <lineage>
        <taxon>Bacteria</taxon>
        <taxon>Bacillati</taxon>
        <taxon>Bacillota</taxon>
        <taxon>Bacilli</taxon>
        <taxon>Bacillales</taxon>
        <taxon>Paenibacillaceae</taxon>
        <taxon>Cohnella</taxon>
    </lineage>
</organism>
<dbReference type="EMBL" id="JACJVP010000036">
    <property type="protein sequence ID" value="MBB6673264.1"/>
    <property type="molecule type" value="Genomic_DNA"/>
</dbReference>
<dbReference type="Proteomes" id="UP000547209">
    <property type="component" value="Unassembled WGS sequence"/>
</dbReference>
<evidence type="ECO:0000256" key="1">
    <source>
        <dbReference type="ARBA" id="ARBA00023015"/>
    </source>
</evidence>
<dbReference type="PROSITE" id="PS50932">
    <property type="entry name" value="HTH_LACI_2"/>
    <property type="match status" value="1"/>
</dbReference>
<keyword evidence="2 5" id="KW-0238">DNA-binding</keyword>
<name>A0A7X0RW82_9BACL</name>
<evidence type="ECO:0000256" key="3">
    <source>
        <dbReference type="ARBA" id="ARBA00023163"/>
    </source>
</evidence>
<evidence type="ECO:0000256" key="2">
    <source>
        <dbReference type="ARBA" id="ARBA00023125"/>
    </source>
</evidence>
<protein>
    <submittedName>
        <fullName evidence="5">LacI family DNA-binding transcriptional regulator</fullName>
    </submittedName>
</protein>
<evidence type="ECO:0000313" key="6">
    <source>
        <dbReference type="Proteomes" id="UP000547209"/>
    </source>
</evidence>
<sequence>MERCLHMATIKDIAKQAGVSVTTVSRALNGYDDVNEDTRKKIKRIAEELSYSPNAVARSLVSKKTRTIGLIISDINRAGAKDAFAYEVLCGINDRAGDLNYDLLLFSTNPSKQMEKSYTALCKERNVEGAILSGLRLNDPYLQEVIDQNSFPCVLIDIPKTGDNVAYITSDSRIGAGMAVRHLLDGGHRQIAMINGHDQAFVSKERLAGFQDALEEAALAPRPDCVYDGSFTEDGGAEAMYQILIRHPEVTAVFCASDLMALGALRTLERMGRKVPEDMSVIGFDDISIAAYCSPKLTTIRQDKYELGYQGAQLLIDMLENRTDNRKIMLNNQLIVRESTRPLAK</sequence>
<dbReference type="CDD" id="cd06267">
    <property type="entry name" value="PBP1_LacI_sugar_binding-like"/>
    <property type="match status" value="1"/>
</dbReference>
<feature type="domain" description="HTH lacI-type" evidence="4">
    <location>
        <begin position="8"/>
        <end position="62"/>
    </location>
</feature>
<dbReference type="CDD" id="cd01392">
    <property type="entry name" value="HTH_LacI"/>
    <property type="match status" value="1"/>
</dbReference>
<evidence type="ECO:0000259" key="4">
    <source>
        <dbReference type="PROSITE" id="PS50932"/>
    </source>
</evidence>
<reference evidence="5 6" key="1">
    <citation type="submission" date="2020-08" db="EMBL/GenBank/DDBJ databases">
        <title>Cohnella phylogeny.</title>
        <authorList>
            <person name="Dunlap C."/>
        </authorList>
    </citation>
    <scope>NUCLEOTIDE SEQUENCE [LARGE SCALE GENOMIC DNA]</scope>
    <source>
        <strain evidence="5 6">DSM 28246</strain>
    </source>
</reference>
<dbReference type="PANTHER" id="PTHR30146:SF109">
    <property type="entry name" value="HTH-TYPE TRANSCRIPTIONAL REGULATOR GALS"/>
    <property type="match status" value="1"/>
</dbReference>
<dbReference type="Gene3D" id="1.10.260.40">
    <property type="entry name" value="lambda repressor-like DNA-binding domains"/>
    <property type="match status" value="1"/>
</dbReference>
<dbReference type="Gene3D" id="3.40.50.2300">
    <property type="match status" value="2"/>
</dbReference>
<dbReference type="RefSeq" id="WP_185671131.1">
    <property type="nucleotide sequence ID" value="NZ_JACJVP010000036.1"/>
</dbReference>